<dbReference type="RefSeq" id="WP_187658056.1">
    <property type="nucleotide sequence ID" value="NZ_JACSOD020000459.1"/>
</dbReference>
<organism evidence="2 3">
    <name type="scientific">Flavobacterium macrobrachii</name>
    <dbReference type="NCBI Taxonomy" id="591204"/>
    <lineage>
        <taxon>Bacteria</taxon>
        <taxon>Pseudomonadati</taxon>
        <taxon>Bacteroidota</taxon>
        <taxon>Flavobacteriia</taxon>
        <taxon>Flavobacteriales</taxon>
        <taxon>Flavobacteriaceae</taxon>
        <taxon>Flavobacterium</taxon>
    </lineage>
</organism>
<accession>A0ABS2CVA3</accession>
<dbReference type="PANTHER" id="PTHR37309">
    <property type="entry name" value="SLR0284 PROTEIN"/>
    <property type="match status" value="1"/>
</dbReference>
<evidence type="ECO:0000313" key="3">
    <source>
        <dbReference type="Proteomes" id="UP000759529"/>
    </source>
</evidence>
<proteinExistence type="predicted"/>
<keyword evidence="1" id="KW-0472">Membrane</keyword>
<sequence length="113" mass="12481">MKLIIRLLVTAILVVILSYIIKGIQVDGFLTALTVAIVLGLLNLFVKPILVVLTLPVTIFTLGLFYLVINAAMILLCDHFVDGFKVDTFWTALIFSIVLSLSQSIVFKLTNND</sequence>
<comment type="caution">
    <text evidence="2">The sequence shown here is derived from an EMBL/GenBank/DDBJ whole genome shotgun (WGS) entry which is preliminary data.</text>
</comment>
<feature type="transmembrane region" description="Helical" evidence="1">
    <location>
        <begin position="88"/>
        <end position="107"/>
    </location>
</feature>
<gene>
    <name evidence="2" type="ORF">H9X54_006260</name>
</gene>
<keyword evidence="3" id="KW-1185">Reference proteome</keyword>
<name>A0ABS2CVA3_9FLAO</name>
<dbReference type="Proteomes" id="UP000759529">
    <property type="component" value="Unassembled WGS sequence"/>
</dbReference>
<feature type="transmembrane region" description="Helical" evidence="1">
    <location>
        <begin position="28"/>
        <end position="46"/>
    </location>
</feature>
<protein>
    <submittedName>
        <fullName evidence="2">Phage holin family protein</fullName>
    </submittedName>
</protein>
<evidence type="ECO:0000256" key="1">
    <source>
        <dbReference type="SAM" id="Phobius"/>
    </source>
</evidence>
<dbReference type="InterPro" id="IPR007165">
    <property type="entry name" value="Phage_holin_4_2"/>
</dbReference>
<evidence type="ECO:0000313" key="2">
    <source>
        <dbReference type="EMBL" id="MBM6498905.1"/>
    </source>
</evidence>
<dbReference type="PANTHER" id="PTHR37309:SF1">
    <property type="entry name" value="SLR0284 PROTEIN"/>
    <property type="match status" value="1"/>
</dbReference>
<reference evidence="2 3" key="1">
    <citation type="submission" date="2021-02" db="EMBL/GenBank/DDBJ databases">
        <authorList>
            <person name="Jung H.S."/>
            <person name="Chun B.H."/>
            <person name="Jeon C.O."/>
        </authorList>
    </citation>
    <scope>NUCLEOTIDE SEQUENCE [LARGE SCALE GENOMIC DNA]</scope>
    <source>
        <strain evidence="2 3">LMG 25203</strain>
    </source>
</reference>
<keyword evidence="1" id="KW-0812">Transmembrane</keyword>
<dbReference type="Pfam" id="PF04020">
    <property type="entry name" value="Phage_holin_4_2"/>
    <property type="match status" value="1"/>
</dbReference>
<feature type="transmembrane region" description="Helical" evidence="1">
    <location>
        <begin position="53"/>
        <end position="76"/>
    </location>
</feature>
<keyword evidence="1" id="KW-1133">Transmembrane helix</keyword>
<dbReference type="EMBL" id="JACSOD020000459">
    <property type="protein sequence ID" value="MBM6498905.1"/>
    <property type="molecule type" value="Genomic_DNA"/>
</dbReference>